<dbReference type="Proteomes" id="UP000479335">
    <property type="component" value="Unassembled WGS sequence"/>
</dbReference>
<dbReference type="InterPro" id="IPR013762">
    <property type="entry name" value="Integrase-like_cat_sf"/>
</dbReference>
<gene>
    <name evidence="2" type="ORF">GTP46_27995</name>
</gene>
<organism evidence="2 3">
    <name type="scientific">Duganella flavida</name>
    <dbReference type="NCBI Taxonomy" id="2692175"/>
    <lineage>
        <taxon>Bacteria</taxon>
        <taxon>Pseudomonadati</taxon>
        <taxon>Pseudomonadota</taxon>
        <taxon>Betaproteobacteria</taxon>
        <taxon>Burkholderiales</taxon>
        <taxon>Oxalobacteraceae</taxon>
        <taxon>Telluria group</taxon>
        <taxon>Duganella</taxon>
    </lineage>
</organism>
<dbReference type="GO" id="GO:0015074">
    <property type="term" value="P:DNA integration"/>
    <property type="evidence" value="ECO:0007669"/>
    <property type="project" value="InterPro"/>
</dbReference>
<keyword evidence="1" id="KW-0233">DNA recombination</keyword>
<evidence type="ECO:0000313" key="3">
    <source>
        <dbReference type="Proteomes" id="UP000479335"/>
    </source>
</evidence>
<evidence type="ECO:0000313" key="2">
    <source>
        <dbReference type="EMBL" id="MYM26475.1"/>
    </source>
</evidence>
<name>A0A6L8KH90_9BURK</name>
<dbReference type="RefSeq" id="WP_161009912.1">
    <property type="nucleotide sequence ID" value="NZ_WWCN01000028.1"/>
</dbReference>
<protein>
    <recommendedName>
        <fullName evidence="4">Site-specific integrase</fullName>
    </recommendedName>
</protein>
<dbReference type="SUPFAM" id="SSF56349">
    <property type="entry name" value="DNA breaking-rejoining enzymes"/>
    <property type="match status" value="1"/>
</dbReference>
<reference evidence="2 3" key="1">
    <citation type="submission" date="2019-12" db="EMBL/GenBank/DDBJ databases">
        <title>Novel species isolated from a subtropical stream in China.</title>
        <authorList>
            <person name="Lu H."/>
        </authorList>
    </citation>
    <scope>NUCLEOTIDE SEQUENCE [LARGE SCALE GENOMIC DNA]</scope>
    <source>
        <strain evidence="2 3">FT135W</strain>
    </source>
</reference>
<evidence type="ECO:0008006" key="4">
    <source>
        <dbReference type="Google" id="ProtNLM"/>
    </source>
</evidence>
<dbReference type="Gene3D" id="1.10.443.10">
    <property type="entry name" value="Intergrase catalytic core"/>
    <property type="match status" value="1"/>
</dbReference>
<evidence type="ECO:0000256" key="1">
    <source>
        <dbReference type="ARBA" id="ARBA00023172"/>
    </source>
</evidence>
<comment type="caution">
    <text evidence="2">The sequence shown here is derived from an EMBL/GenBank/DDBJ whole genome shotgun (WGS) entry which is preliminary data.</text>
</comment>
<dbReference type="AlphaFoldDB" id="A0A6L8KH90"/>
<accession>A0A6L8KH90</accession>
<proteinExistence type="predicted"/>
<keyword evidence="3" id="KW-1185">Reference proteome</keyword>
<dbReference type="GO" id="GO:0006310">
    <property type="term" value="P:DNA recombination"/>
    <property type="evidence" value="ECO:0007669"/>
    <property type="project" value="UniProtKB-KW"/>
</dbReference>
<dbReference type="EMBL" id="WWCN01000028">
    <property type="protein sequence ID" value="MYM26475.1"/>
    <property type="molecule type" value="Genomic_DNA"/>
</dbReference>
<dbReference type="GO" id="GO:0003677">
    <property type="term" value="F:DNA binding"/>
    <property type="evidence" value="ECO:0007669"/>
    <property type="project" value="InterPro"/>
</dbReference>
<sequence>MRQAVARKNYLMLHEDGAIHYPFSKFLTDMFSNPNSRELAAQSLRILDRFSKAHRIELALRAIEGRCLTYDEAKNLGALCYRPLPEIESMGDKKIVLITSAKAGKAPKDLPDAIEPNTASKRMHYIAKYLKTYLDVMLLPHIRSSAVREELKYEYDKTCHQLRTSISGTKQNHHHNIKSLPTSKFLGIIEAVVIRPEDLFLNESGKVSRTILRDRAMTLLSCEGLRPGMLGNIARADFRPKSGHLVIIDNRAKRTEKITTGTPLLKMGDTTQVNNASETMIQLWPFTVKAIQEYIDIERSAVLMKRLKNNSDGFLFLNSKGQSVKHRASISGMFNRLGLQLTEQGLLDIGDDPYFLNKKQYDFYGYVLRHSAASFFLAHKTVEYAKEHDTARPIQYMGVPDRIKDEMKHRFGWTKESNMPELYAARALSDNGNIILMEFNQRLLNAVRAKNQSKDVKNGI</sequence>
<dbReference type="InterPro" id="IPR011010">
    <property type="entry name" value="DNA_brk_join_enz"/>
</dbReference>